<reference evidence="2 3" key="1">
    <citation type="journal article" date="2018" name="Sci. Rep.">
        <title>Genomic signatures of local adaptation to the degree of environmental predictability in rotifers.</title>
        <authorList>
            <person name="Franch-Gras L."/>
            <person name="Hahn C."/>
            <person name="Garcia-Roger E.M."/>
            <person name="Carmona M.J."/>
            <person name="Serra M."/>
            <person name="Gomez A."/>
        </authorList>
    </citation>
    <scope>NUCLEOTIDE SEQUENCE [LARGE SCALE GENOMIC DNA]</scope>
    <source>
        <strain evidence="2">HYR1</strain>
    </source>
</reference>
<evidence type="ECO:0000313" key="2">
    <source>
        <dbReference type="EMBL" id="RNA05306.1"/>
    </source>
</evidence>
<evidence type="ECO:0000313" key="3">
    <source>
        <dbReference type="Proteomes" id="UP000276133"/>
    </source>
</evidence>
<feature type="region of interest" description="Disordered" evidence="1">
    <location>
        <begin position="79"/>
        <end position="117"/>
    </location>
</feature>
<evidence type="ECO:0000256" key="1">
    <source>
        <dbReference type="SAM" id="MobiDB-lite"/>
    </source>
</evidence>
<proteinExistence type="predicted"/>
<accession>A0A3M7Q1H4</accession>
<comment type="caution">
    <text evidence="2">The sequence shown here is derived from an EMBL/GenBank/DDBJ whole genome shotgun (WGS) entry which is preliminary data.</text>
</comment>
<gene>
    <name evidence="2" type="ORF">BpHYR1_035698</name>
</gene>
<dbReference type="Proteomes" id="UP000276133">
    <property type="component" value="Unassembled WGS sequence"/>
</dbReference>
<organism evidence="2 3">
    <name type="scientific">Brachionus plicatilis</name>
    <name type="common">Marine rotifer</name>
    <name type="synonym">Brachionus muelleri</name>
    <dbReference type="NCBI Taxonomy" id="10195"/>
    <lineage>
        <taxon>Eukaryota</taxon>
        <taxon>Metazoa</taxon>
        <taxon>Spiralia</taxon>
        <taxon>Gnathifera</taxon>
        <taxon>Rotifera</taxon>
        <taxon>Eurotatoria</taxon>
        <taxon>Monogononta</taxon>
        <taxon>Pseudotrocha</taxon>
        <taxon>Ploima</taxon>
        <taxon>Brachionidae</taxon>
        <taxon>Brachionus</taxon>
    </lineage>
</organism>
<protein>
    <submittedName>
        <fullName evidence="2">Uncharacterized protein</fullName>
    </submittedName>
</protein>
<feature type="compositionally biased region" description="Polar residues" evidence="1">
    <location>
        <begin position="104"/>
        <end position="116"/>
    </location>
</feature>
<sequence length="137" mass="15539">MIEESMTNPAEAKVGWSHETENQVTEAHDYLNSNAERDLDNIYAFLYYMNQQICLEQQVPANDPVHTLRWATDVTIDETHEPTDQSRLEESNLMEATNRETKATTESAGESVSTPNRGIELYPKSQISVLLDTCSML</sequence>
<dbReference type="EMBL" id="REGN01007778">
    <property type="protein sequence ID" value="RNA05306.1"/>
    <property type="molecule type" value="Genomic_DNA"/>
</dbReference>
<feature type="compositionally biased region" description="Basic and acidic residues" evidence="1">
    <location>
        <begin position="79"/>
        <end position="90"/>
    </location>
</feature>
<dbReference type="AlphaFoldDB" id="A0A3M7Q1H4"/>
<keyword evidence="3" id="KW-1185">Reference proteome</keyword>
<name>A0A3M7Q1H4_BRAPC</name>